<evidence type="ECO:0000256" key="1">
    <source>
        <dbReference type="SAM" id="MobiDB-lite"/>
    </source>
</evidence>
<reference evidence="2 3" key="1">
    <citation type="submission" date="2019-03" db="EMBL/GenBank/DDBJ databases">
        <title>The genome sequence of a newly discovered highly antifungal drug resistant Aspergillus species, Aspergillus tanneri NIH 1004.</title>
        <authorList>
            <person name="Mounaud S."/>
            <person name="Singh I."/>
            <person name="Joardar V."/>
            <person name="Pakala S."/>
            <person name="Pakala S."/>
            <person name="Venepally P."/>
            <person name="Hoover J."/>
            <person name="Nierman W."/>
            <person name="Chung J."/>
            <person name="Losada L."/>
        </authorList>
    </citation>
    <scope>NUCLEOTIDE SEQUENCE [LARGE SCALE GENOMIC DNA]</scope>
    <source>
        <strain evidence="2 3">NIH1004</strain>
    </source>
</reference>
<gene>
    <name evidence="2" type="ORF">EYZ11_005523</name>
</gene>
<dbReference type="AlphaFoldDB" id="A0A4S3JNS1"/>
<organism evidence="2 3">
    <name type="scientific">Aspergillus tanneri</name>
    <dbReference type="NCBI Taxonomy" id="1220188"/>
    <lineage>
        <taxon>Eukaryota</taxon>
        <taxon>Fungi</taxon>
        <taxon>Dikarya</taxon>
        <taxon>Ascomycota</taxon>
        <taxon>Pezizomycotina</taxon>
        <taxon>Eurotiomycetes</taxon>
        <taxon>Eurotiomycetidae</taxon>
        <taxon>Eurotiales</taxon>
        <taxon>Aspergillaceae</taxon>
        <taxon>Aspergillus</taxon>
        <taxon>Aspergillus subgen. Circumdati</taxon>
    </lineage>
</organism>
<dbReference type="EMBL" id="SOSA01000178">
    <property type="protein sequence ID" value="THC95011.1"/>
    <property type="molecule type" value="Genomic_DNA"/>
</dbReference>
<name>A0A4S3JNS1_9EURO</name>
<dbReference type="STRING" id="1220188.A0A4S3JNS1"/>
<evidence type="ECO:0000313" key="2">
    <source>
        <dbReference type="EMBL" id="THC95011.1"/>
    </source>
</evidence>
<sequence>MFTSEGIGLLTDPGNRRERARRVVTQIDFAAWADSATESKQIEAAGPEPSQDPSSIEPKQREVDLHPISSRTPAGTNSMAQRQNQKILTPHIVARPARTNVTQELPRKAPVAPVTIAFKARGKDGEWRKIHELVVDPSDPTAVERLVRKDERNRGATFYNKNLRMITPAQCYDAAIEDGANTIFVDFEGDLVINEAMTVAGSIAVAGSTPCAHGPLPVNIRSFSQSAYIPGP</sequence>
<keyword evidence="3" id="KW-1185">Reference proteome</keyword>
<comment type="caution">
    <text evidence="2">The sequence shown here is derived from an EMBL/GenBank/DDBJ whole genome shotgun (WGS) entry which is preliminary data.</text>
</comment>
<protein>
    <submittedName>
        <fullName evidence="2">Uncharacterized protein</fullName>
    </submittedName>
</protein>
<dbReference type="Proteomes" id="UP000308092">
    <property type="component" value="Unassembled WGS sequence"/>
</dbReference>
<dbReference type="VEuPathDB" id="FungiDB:EYZ11_005523"/>
<proteinExistence type="predicted"/>
<evidence type="ECO:0000313" key="3">
    <source>
        <dbReference type="Proteomes" id="UP000308092"/>
    </source>
</evidence>
<accession>A0A4S3JNS1</accession>
<feature type="region of interest" description="Disordered" evidence="1">
    <location>
        <begin position="37"/>
        <end position="59"/>
    </location>
</feature>